<name>A0A367WGI6_9PROT</name>
<organism evidence="1 2">
    <name type="scientific">Thalassospira profundimaris</name>
    <dbReference type="NCBI Taxonomy" id="502049"/>
    <lineage>
        <taxon>Bacteria</taxon>
        <taxon>Pseudomonadati</taxon>
        <taxon>Pseudomonadota</taxon>
        <taxon>Alphaproteobacteria</taxon>
        <taxon>Rhodospirillales</taxon>
        <taxon>Thalassospiraceae</taxon>
        <taxon>Thalassospira</taxon>
    </lineage>
</organism>
<gene>
    <name evidence="1" type="ORF">TH19_00605</name>
</gene>
<dbReference type="Gene3D" id="3.40.190.10">
    <property type="entry name" value="Periplasmic binding protein-like II"/>
    <property type="match status" value="2"/>
</dbReference>
<dbReference type="EMBL" id="JPWF01000001">
    <property type="protein sequence ID" value="RCK39592.1"/>
    <property type="molecule type" value="Genomic_DNA"/>
</dbReference>
<dbReference type="SUPFAM" id="SSF53850">
    <property type="entry name" value="Periplasmic binding protein-like II"/>
    <property type="match status" value="1"/>
</dbReference>
<dbReference type="Proteomes" id="UP000253226">
    <property type="component" value="Unassembled WGS sequence"/>
</dbReference>
<evidence type="ECO:0000313" key="1">
    <source>
        <dbReference type="EMBL" id="RCK39592.1"/>
    </source>
</evidence>
<protein>
    <submittedName>
        <fullName evidence="1">ABC transporter substrate-binding protein</fullName>
    </submittedName>
</protein>
<proteinExistence type="predicted"/>
<dbReference type="OrthoDB" id="8587856at2"/>
<dbReference type="PANTHER" id="PTHR38834:SF3">
    <property type="entry name" value="SOLUTE-BINDING PROTEIN FAMILY 3_N-TERMINAL DOMAIN-CONTAINING PROTEIN"/>
    <property type="match status" value="1"/>
</dbReference>
<dbReference type="PANTHER" id="PTHR38834">
    <property type="entry name" value="PERIPLASMIC SUBSTRATE BINDING PROTEIN FAMILY 3"/>
    <property type="match status" value="1"/>
</dbReference>
<sequence length="315" mass="35298">MEKRNCPIFRFFDWQVARRFASFTRVFLFLIVLITNPLASHADETAANPEMPVTRAPFDGQYIIHLSENSRVRESGRPEPGYFDSLAIELFDKAGLDARIVEQMPWKRLLEQAAHGSGHVLYPTTRSEERENKFKWVGPVSRTLWNLYGFAKDGWADQGFESLLVNARIGVLMASAREAYLRERGAERLVVVPREELLLPMMQAGRIDLIAIGGNILNHYVEEANTKANGAEIADIDGVVPYRSCYLYIAISGDVPDDDVSRLQAQLDQFKTDGFFLENRQSHGLSTNPGSGFIRAMLNLGNNGVSCIDLAGVDN</sequence>
<comment type="caution">
    <text evidence="1">The sequence shown here is derived from an EMBL/GenBank/DDBJ whole genome shotgun (WGS) entry which is preliminary data.</text>
</comment>
<reference evidence="1 2" key="1">
    <citation type="submission" date="2014-07" db="EMBL/GenBank/DDBJ databases">
        <title>Draft genome sequence of Thalassospira profundimaris 35.</title>
        <authorList>
            <person name="Lai Q."/>
            <person name="Shao Z."/>
        </authorList>
    </citation>
    <scope>NUCLEOTIDE SEQUENCE [LARGE SCALE GENOMIC DNA]</scope>
    <source>
        <strain evidence="1 2">35</strain>
    </source>
</reference>
<dbReference type="AlphaFoldDB" id="A0A367WGI6"/>
<accession>A0A367WGI6</accession>
<evidence type="ECO:0000313" key="2">
    <source>
        <dbReference type="Proteomes" id="UP000253226"/>
    </source>
</evidence>